<feature type="region of interest" description="Disordered" evidence="1">
    <location>
        <begin position="50"/>
        <end position="90"/>
    </location>
</feature>
<proteinExistence type="predicted"/>
<organism evidence="2 3">
    <name type="scientific">Candidatus Neomicrothrix subdominans</name>
    <dbReference type="NCBI Taxonomy" id="2954438"/>
    <lineage>
        <taxon>Bacteria</taxon>
        <taxon>Bacillati</taxon>
        <taxon>Actinomycetota</taxon>
        <taxon>Acidimicrobiia</taxon>
        <taxon>Acidimicrobiales</taxon>
        <taxon>Microthrixaceae</taxon>
        <taxon>Candidatus Neomicrothrix</taxon>
    </lineage>
</organism>
<comment type="caution">
    <text evidence="2">The sequence shown here is derived from an EMBL/GenBank/DDBJ whole genome shotgun (WGS) entry which is preliminary data.</text>
</comment>
<evidence type="ECO:0000256" key="1">
    <source>
        <dbReference type="SAM" id="MobiDB-lite"/>
    </source>
</evidence>
<sequence>MIPKRAFWFAVGAAAGVVGARRAESELQARREQLTPANLAKGAAGKLTSAAAGAPGKVGGAVKGRVKARSAGPAGAQPWDERDWSGAQRR</sequence>
<evidence type="ECO:0000313" key="3">
    <source>
        <dbReference type="Proteomes" id="UP000727993"/>
    </source>
</evidence>
<dbReference type="AlphaFoldDB" id="A0A936NF14"/>
<protein>
    <submittedName>
        <fullName evidence="2">Uncharacterized protein</fullName>
    </submittedName>
</protein>
<evidence type="ECO:0000313" key="2">
    <source>
        <dbReference type="EMBL" id="MBK9298501.1"/>
    </source>
</evidence>
<name>A0A936NF14_9ACTN</name>
<dbReference type="Proteomes" id="UP000727993">
    <property type="component" value="Unassembled WGS sequence"/>
</dbReference>
<accession>A0A936NF14</accession>
<reference evidence="2 3" key="1">
    <citation type="submission" date="2020-10" db="EMBL/GenBank/DDBJ databases">
        <title>Connecting structure to function with the recovery of over 1000 high-quality activated sludge metagenome-assembled genomes encoding full-length rRNA genes using long-read sequencing.</title>
        <authorList>
            <person name="Singleton C.M."/>
            <person name="Petriglieri F."/>
            <person name="Kristensen J.M."/>
            <person name="Kirkegaard R.H."/>
            <person name="Michaelsen T.Y."/>
            <person name="Andersen M.H."/>
            <person name="Karst S.M."/>
            <person name="Dueholm M.S."/>
            <person name="Nielsen P.H."/>
            <person name="Albertsen M."/>
        </authorList>
    </citation>
    <scope>NUCLEOTIDE SEQUENCE [LARGE SCALE GENOMIC DNA]</scope>
    <source>
        <strain evidence="2">Lyne_18-Q3-R50-59_MAXAC.006</strain>
    </source>
</reference>
<gene>
    <name evidence="2" type="ORF">IPN02_17080</name>
</gene>
<dbReference type="EMBL" id="JADJZA010000009">
    <property type="protein sequence ID" value="MBK9298501.1"/>
    <property type="molecule type" value="Genomic_DNA"/>
</dbReference>